<sequence>MLKLVNIFLLLSCGIINAHKNKIFQKSYGNVDLISSTAFLTEEVNKNIITAKYVELLLKEMNYENKINLRLTQDKEFKCYAFFDNEESKSKVLNILIYEKETDINKTLSLVENIIINQISLDRSKNMFSIWYNSKSSEHVENILNNKIFRPKDVLELKILDSYDYFYEKGIYHILSYQNGKIIEVAKLDKILQLSTPTYNLLFVFTEINSLTVITANYKYNFEEKKYNNTSETLSFDFTPEWEYSFRPYSFRLLGQNFITIESIFGDKVSLYNISKKKFIQDLLVMIKE</sequence>
<proteinExistence type="predicted"/>
<protein>
    <submittedName>
        <fullName evidence="1">Uncharacterized protein</fullName>
    </submittedName>
</protein>
<gene>
    <name evidence="1" type="ORF">OJ995_04200</name>
</gene>
<name>A0ABT3EFQ6_9FLAO</name>
<reference evidence="1" key="1">
    <citation type="submission" date="2022-10" db="EMBL/GenBank/DDBJ databases">
        <title>Flavobacterium sp. nov., a bacterium isolated from lake sediment.</title>
        <authorList>
            <person name="Qu J.-H."/>
        </authorList>
    </citation>
    <scope>NUCLEOTIDE SEQUENCE</scope>
    <source>
        <strain evidence="1">TH16-21</strain>
    </source>
</reference>
<dbReference type="Proteomes" id="UP001165677">
    <property type="component" value="Unassembled WGS sequence"/>
</dbReference>
<accession>A0ABT3EFQ6</accession>
<evidence type="ECO:0000313" key="1">
    <source>
        <dbReference type="EMBL" id="MCW1147417.1"/>
    </source>
</evidence>
<dbReference type="RefSeq" id="WP_264368281.1">
    <property type="nucleotide sequence ID" value="NZ_JAPCIO010000002.1"/>
</dbReference>
<dbReference type="EMBL" id="JAPCIO010000002">
    <property type="protein sequence ID" value="MCW1147417.1"/>
    <property type="molecule type" value="Genomic_DNA"/>
</dbReference>
<organism evidence="1 2">
    <name type="scientific">Flavobacterium lacisediminis</name>
    <dbReference type="NCBI Taxonomy" id="2989705"/>
    <lineage>
        <taxon>Bacteria</taxon>
        <taxon>Pseudomonadati</taxon>
        <taxon>Bacteroidota</taxon>
        <taxon>Flavobacteriia</taxon>
        <taxon>Flavobacteriales</taxon>
        <taxon>Flavobacteriaceae</taxon>
        <taxon>Flavobacterium</taxon>
    </lineage>
</organism>
<comment type="caution">
    <text evidence="1">The sequence shown here is derived from an EMBL/GenBank/DDBJ whole genome shotgun (WGS) entry which is preliminary data.</text>
</comment>
<keyword evidence="2" id="KW-1185">Reference proteome</keyword>
<evidence type="ECO:0000313" key="2">
    <source>
        <dbReference type="Proteomes" id="UP001165677"/>
    </source>
</evidence>